<organism evidence="2 3">
    <name type="scientific">Staphylothermus hellenicus (strain DSM 12710 / JCM 10830 / BK20S6-10-b1 / P8)</name>
    <dbReference type="NCBI Taxonomy" id="591019"/>
    <lineage>
        <taxon>Archaea</taxon>
        <taxon>Thermoproteota</taxon>
        <taxon>Thermoprotei</taxon>
        <taxon>Desulfurococcales</taxon>
        <taxon>Desulfurococcaceae</taxon>
        <taxon>Staphylothermus</taxon>
    </lineage>
</organism>
<keyword evidence="3" id="KW-1185">Reference proteome</keyword>
<dbReference type="AlphaFoldDB" id="D7D8Y5"/>
<reference evidence="3" key="1">
    <citation type="submission" date="2010-05" db="EMBL/GenBank/DDBJ databases">
        <title>Complete sequence of Staphylothermus hellenicus DSM 12710.</title>
        <authorList>
            <consortium name="US DOE Joint Genome Institute"/>
            <person name="Lucas S."/>
            <person name="Copeland A."/>
            <person name="Lapidus A."/>
            <person name="Cheng J.-F."/>
            <person name="Bruce D."/>
            <person name="Goodwin L."/>
            <person name="Pitluck S."/>
            <person name="Davenport K."/>
            <person name="Detter J.C."/>
            <person name="Han C."/>
            <person name="Tapia R."/>
            <person name="Larimer F."/>
            <person name="Land M."/>
            <person name="Hauser L."/>
            <person name="Kyrpides N."/>
            <person name="Mikhailova N."/>
            <person name="Anderson I.J."/>
            <person name="Woyke T."/>
        </authorList>
    </citation>
    <scope>NUCLEOTIDE SEQUENCE [LARGE SCALE GENOMIC DNA]</scope>
    <source>
        <strain evidence="3">DSM 12710 / JCM 10830 / BK20S6-10-b1 / P8</strain>
    </source>
</reference>
<dbReference type="eggNOG" id="arCOG10125">
    <property type="taxonomic scope" value="Archaea"/>
</dbReference>
<keyword evidence="1" id="KW-0812">Transmembrane</keyword>
<accession>D7D8Y5</accession>
<dbReference type="OrthoDB" id="383618at2157"/>
<dbReference type="GeneID" id="9234418"/>
<sequence length="166" mass="17336">MAFGTLTSILLIIGGIITALAGKFLLRLVVGVASGGLLAYLIVKLVMLIHGGLLAATILGVLGFIIGFFIGWFIIKLALSIISGITIGVVIASLFGFMDNIGLLLLTVIIAIGISYLLSEKIISLIVILAGTAMVYLGLLAFISPMIALLITIVLLVLVLAVKFKK</sequence>
<dbReference type="STRING" id="591019.Shell_1129"/>
<feature type="transmembrane region" description="Helical" evidence="1">
    <location>
        <begin position="101"/>
        <end position="118"/>
    </location>
</feature>
<feature type="transmembrane region" description="Helical" evidence="1">
    <location>
        <begin position="37"/>
        <end position="70"/>
    </location>
</feature>
<dbReference type="RefSeq" id="WP_013143429.1">
    <property type="nucleotide sequence ID" value="NC_014205.1"/>
</dbReference>
<protein>
    <recommendedName>
        <fullName evidence="4">DUF4203 domain-containing protein</fullName>
    </recommendedName>
</protein>
<keyword evidence="1" id="KW-1133">Transmembrane helix</keyword>
<evidence type="ECO:0000256" key="1">
    <source>
        <dbReference type="SAM" id="Phobius"/>
    </source>
</evidence>
<dbReference type="KEGG" id="shc:Shell_1129"/>
<evidence type="ECO:0008006" key="4">
    <source>
        <dbReference type="Google" id="ProtNLM"/>
    </source>
</evidence>
<proteinExistence type="predicted"/>
<feature type="transmembrane region" description="Helical" evidence="1">
    <location>
        <begin position="77"/>
        <end position="95"/>
    </location>
</feature>
<dbReference type="Proteomes" id="UP000002573">
    <property type="component" value="Chromosome"/>
</dbReference>
<dbReference type="HOGENOM" id="CLU_1599088_0_0_2"/>
<evidence type="ECO:0000313" key="2">
    <source>
        <dbReference type="EMBL" id="ADI32231.1"/>
    </source>
</evidence>
<name>D7D8Y5_STAHD</name>
<dbReference type="EMBL" id="CP002051">
    <property type="protein sequence ID" value="ADI32231.1"/>
    <property type="molecule type" value="Genomic_DNA"/>
</dbReference>
<gene>
    <name evidence="2" type="ordered locus">Shell_1129</name>
</gene>
<keyword evidence="1" id="KW-0472">Membrane</keyword>
<feature type="transmembrane region" description="Helical" evidence="1">
    <location>
        <begin position="147"/>
        <end position="164"/>
    </location>
</feature>
<reference evidence="2 3" key="2">
    <citation type="journal article" date="2011" name="Stand. Genomic Sci.">
        <title>Complete genome sequence of Staphylothermus hellenicus P8.</title>
        <authorList>
            <person name="Anderson I."/>
            <person name="Wirth R."/>
            <person name="Lucas S."/>
            <person name="Copeland A."/>
            <person name="Lapidus A."/>
            <person name="Cheng J.F."/>
            <person name="Goodwin L."/>
            <person name="Pitluck S."/>
            <person name="Davenport K."/>
            <person name="Detter J.C."/>
            <person name="Han C."/>
            <person name="Tapia R."/>
            <person name="Land M."/>
            <person name="Hauser L."/>
            <person name="Pati A."/>
            <person name="Mikhailova N."/>
            <person name="Woyke T."/>
            <person name="Klenk H.P."/>
            <person name="Kyrpides N."/>
            <person name="Ivanova N."/>
        </authorList>
    </citation>
    <scope>NUCLEOTIDE SEQUENCE [LARGE SCALE GENOMIC DNA]</scope>
    <source>
        <strain evidence="3">DSM 12710 / JCM 10830 / BK20S6-10-b1 / P8</strain>
    </source>
</reference>
<evidence type="ECO:0000313" key="3">
    <source>
        <dbReference type="Proteomes" id="UP000002573"/>
    </source>
</evidence>
<feature type="transmembrane region" description="Helical" evidence="1">
    <location>
        <begin position="123"/>
        <end position="141"/>
    </location>
</feature>